<evidence type="ECO:0000256" key="2">
    <source>
        <dbReference type="ARBA" id="ARBA00008432"/>
    </source>
</evidence>
<evidence type="ECO:0000256" key="4">
    <source>
        <dbReference type="ARBA" id="ARBA00022989"/>
    </source>
</evidence>
<dbReference type="InterPro" id="IPR036259">
    <property type="entry name" value="MFS_trans_sf"/>
</dbReference>
<dbReference type="PANTHER" id="PTHR23515">
    <property type="entry name" value="HIGH-AFFINITY NITRATE TRANSPORTER 2.3"/>
    <property type="match status" value="1"/>
</dbReference>
<feature type="transmembrane region" description="Helical" evidence="7">
    <location>
        <begin position="50"/>
        <end position="69"/>
    </location>
</feature>
<comment type="subcellular location">
    <subcellularLocation>
        <location evidence="1">Membrane</location>
        <topology evidence="1">Multi-pass membrane protein</topology>
    </subcellularLocation>
</comment>
<feature type="transmembrane region" description="Helical" evidence="7">
    <location>
        <begin position="386"/>
        <end position="408"/>
    </location>
</feature>
<proteinExistence type="inferred from homology"/>
<keyword evidence="4 7" id="KW-1133">Transmembrane helix</keyword>
<dbReference type="GO" id="GO:0015112">
    <property type="term" value="F:nitrate transmembrane transporter activity"/>
    <property type="evidence" value="ECO:0007669"/>
    <property type="project" value="InterPro"/>
</dbReference>
<dbReference type="GO" id="GO:0042128">
    <property type="term" value="P:nitrate assimilation"/>
    <property type="evidence" value="ECO:0007669"/>
    <property type="project" value="UniProtKB-KW"/>
</dbReference>
<evidence type="ECO:0000256" key="7">
    <source>
        <dbReference type="SAM" id="Phobius"/>
    </source>
</evidence>
<dbReference type="Pfam" id="PF07690">
    <property type="entry name" value="MFS_1"/>
    <property type="match status" value="2"/>
</dbReference>
<keyword evidence="3 7" id="KW-0812">Transmembrane</keyword>
<dbReference type="GO" id="GO:0016020">
    <property type="term" value="C:membrane"/>
    <property type="evidence" value="ECO:0007669"/>
    <property type="project" value="UniProtKB-SubCell"/>
</dbReference>
<feature type="transmembrane region" description="Helical" evidence="7">
    <location>
        <begin position="286"/>
        <end position="303"/>
    </location>
</feature>
<dbReference type="EMBL" id="UOEE01000023">
    <property type="protein sequence ID" value="VAV87000.1"/>
    <property type="molecule type" value="Genomic_DNA"/>
</dbReference>
<dbReference type="InterPro" id="IPR011701">
    <property type="entry name" value="MFS"/>
</dbReference>
<dbReference type="SUPFAM" id="SSF103473">
    <property type="entry name" value="MFS general substrate transporter"/>
    <property type="match status" value="1"/>
</dbReference>
<evidence type="ECO:0000256" key="3">
    <source>
        <dbReference type="ARBA" id="ARBA00022692"/>
    </source>
</evidence>
<comment type="similarity">
    <text evidence="2">Belongs to the major facilitator superfamily. Nitrate/nitrite porter (TC 2.A.1.8) family.</text>
</comment>
<dbReference type="PROSITE" id="PS50850">
    <property type="entry name" value="MFS"/>
    <property type="match status" value="1"/>
</dbReference>
<feature type="transmembrane region" description="Helical" evidence="7">
    <location>
        <begin position="138"/>
        <end position="163"/>
    </location>
</feature>
<feature type="transmembrane region" description="Helical" evidence="7">
    <location>
        <begin position="105"/>
        <end position="126"/>
    </location>
</feature>
<evidence type="ECO:0000256" key="5">
    <source>
        <dbReference type="ARBA" id="ARBA00023063"/>
    </source>
</evidence>
<dbReference type="InterPro" id="IPR020846">
    <property type="entry name" value="MFS_dom"/>
</dbReference>
<feature type="transmembrane region" description="Helical" evidence="7">
    <location>
        <begin position="169"/>
        <end position="189"/>
    </location>
</feature>
<feature type="transmembrane region" description="Helical" evidence="7">
    <location>
        <begin position="220"/>
        <end position="241"/>
    </location>
</feature>
<feature type="transmembrane region" description="Helical" evidence="7">
    <location>
        <begin position="247"/>
        <end position="265"/>
    </location>
</feature>
<sequence length="443" mass="47617">MPHLENVTKAQQTTALSASTLAFTVCFAVWTIFSIIGIKIKADLGLNDTQFGLLVATPILTGSLSRIFLGIWADQYGGRMVYALLMLVTAVGVFLLTLANTYPMFLLAALGLGLAGGSFAVGVAYVSKWYPKQQQGTALGIFGMGNVGAAITNFGAPILLVALGGQWKSVALVYATILAVTAVLYFIIAKDDPVHKARKAQGIGHESFAKQLAPLKHLQVWRFAFYYFFVFGGYVALALWLPRFYTGAYGLPLATAGLLAAVYALPGSIFRALGGWLSDKIGARSVMYWTFGVSLAVLFFLSYPSTDYRVAGIEGPIEFNITIPLGVFVALTVLLGFMMSLGKAAVYKHIPVYYPDNVGSVGGMVGLVGGLGGFFMPIAFGVMNDLIGVWTSCFMLLAVLVAVNLTWMHFAILRSEKRHNPAAHGPKNLPELQDLHETLNEGV</sequence>
<dbReference type="InterPro" id="IPR044772">
    <property type="entry name" value="NO3_transporter"/>
</dbReference>
<feature type="transmembrane region" description="Helical" evidence="7">
    <location>
        <begin position="81"/>
        <end position="99"/>
    </location>
</feature>
<protein>
    <submittedName>
        <fullName evidence="9">Nitrate/nitrite transporter</fullName>
    </submittedName>
</protein>
<feature type="transmembrane region" description="Helical" evidence="7">
    <location>
        <begin position="21"/>
        <end position="38"/>
    </location>
</feature>
<keyword evidence="5" id="KW-0534">Nitrate assimilation</keyword>
<evidence type="ECO:0000259" key="8">
    <source>
        <dbReference type="PROSITE" id="PS50850"/>
    </source>
</evidence>
<dbReference type="AlphaFoldDB" id="A0A3B0R0H6"/>
<organism evidence="9">
    <name type="scientific">hydrothermal vent metagenome</name>
    <dbReference type="NCBI Taxonomy" id="652676"/>
    <lineage>
        <taxon>unclassified sequences</taxon>
        <taxon>metagenomes</taxon>
        <taxon>ecological metagenomes</taxon>
    </lineage>
</organism>
<feature type="domain" description="Major facilitator superfamily (MFS) profile" evidence="8">
    <location>
        <begin position="14"/>
        <end position="416"/>
    </location>
</feature>
<reference evidence="9" key="1">
    <citation type="submission" date="2018-06" db="EMBL/GenBank/DDBJ databases">
        <authorList>
            <person name="Zhirakovskaya E."/>
        </authorList>
    </citation>
    <scope>NUCLEOTIDE SEQUENCE</scope>
</reference>
<evidence type="ECO:0000256" key="6">
    <source>
        <dbReference type="ARBA" id="ARBA00023136"/>
    </source>
</evidence>
<feature type="transmembrane region" description="Helical" evidence="7">
    <location>
        <begin position="358"/>
        <end position="380"/>
    </location>
</feature>
<dbReference type="Gene3D" id="1.20.1250.20">
    <property type="entry name" value="MFS general substrate transporter like domains"/>
    <property type="match status" value="2"/>
</dbReference>
<keyword evidence="6 7" id="KW-0472">Membrane</keyword>
<accession>A0A3B0R0H6</accession>
<evidence type="ECO:0000256" key="1">
    <source>
        <dbReference type="ARBA" id="ARBA00004141"/>
    </source>
</evidence>
<evidence type="ECO:0000313" key="9">
    <source>
        <dbReference type="EMBL" id="VAV87000.1"/>
    </source>
</evidence>
<name>A0A3B0R0H6_9ZZZZ</name>
<feature type="transmembrane region" description="Helical" evidence="7">
    <location>
        <begin position="323"/>
        <end position="346"/>
    </location>
</feature>
<gene>
    <name evidence="9" type="ORF">MNBD_ALPHA06-2025</name>
</gene>